<keyword evidence="19" id="KW-1185">Reference proteome</keyword>
<keyword evidence="7 14" id="KW-0378">Hydrolase</keyword>
<dbReference type="PROSITE" id="PS51762">
    <property type="entry name" value="GH16_2"/>
    <property type="match status" value="1"/>
</dbReference>
<evidence type="ECO:0000256" key="1">
    <source>
        <dbReference type="ARBA" id="ARBA00000822"/>
    </source>
</evidence>
<accession>A0ABR3YHL6</accession>
<evidence type="ECO:0000313" key="18">
    <source>
        <dbReference type="EMBL" id="KAL1887826.1"/>
    </source>
</evidence>
<dbReference type="Proteomes" id="UP001583280">
    <property type="component" value="Unassembled WGS sequence"/>
</dbReference>
<comment type="catalytic activity">
    <reaction evidence="1">
        <text>Random endo-hydrolysis of N-acetyl-beta-D-glucosaminide (1-&gt;4)-beta-linkages in chitin and chitodextrins.</text>
        <dbReference type="EC" id="3.2.1.14"/>
    </reaction>
</comment>
<feature type="signal peptide" evidence="16">
    <location>
        <begin position="1"/>
        <end position="22"/>
    </location>
</feature>
<evidence type="ECO:0000256" key="5">
    <source>
        <dbReference type="ARBA" id="ARBA00022679"/>
    </source>
</evidence>
<evidence type="ECO:0000256" key="16">
    <source>
        <dbReference type="SAM" id="SignalP"/>
    </source>
</evidence>
<keyword evidence="9" id="KW-0325">Glycoprotein</keyword>
<dbReference type="GO" id="GO:0016798">
    <property type="term" value="F:hydrolase activity, acting on glycosyl bonds"/>
    <property type="evidence" value="ECO:0007669"/>
    <property type="project" value="UniProtKB-KW"/>
</dbReference>
<dbReference type="PIRSF" id="PIRSF037299">
    <property type="entry name" value="Glycosidase_CRH1_prd"/>
    <property type="match status" value="1"/>
</dbReference>
<keyword evidence="12" id="KW-0961">Cell wall biogenesis/degradation</keyword>
<feature type="region of interest" description="Disordered" evidence="15">
    <location>
        <begin position="347"/>
        <end position="404"/>
    </location>
</feature>
<evidence type="ECO:0000256" key="12">
    <source>
        <dbReference type="ARBA" id="ARBA00023316"/>
    </source>
</evidence>
<feature type="domain" description="GH16" evidence="17">
    <location>
        <begin position="13"/>
        <end position="279"/>
    </location>
</feature>
<comment type="subcellular location">
    <subcellularLocation>
        <location evidence="2">Membrane</location>
        <topology evidence="2">Lipid-anchor</topology>
        <topology evidence="2">GPI-anchor</topology>
    </subcellularLocation>
</comment>
<keyword evidence="4" id="KW-0328">Glycosyltransferase</keyword>
<dbReference type="InterPro" id="IPR000757">
    <property type="entry name" value="Beta-glucanase-like"/>
</dbReference>
<dbReference type="EMBL" id="JAWDJO010000294">
    <property type="protein sequence ID" value="KAL1887826.1"/>
    <property type="molecule type" value="Genomic_DNA"/>
</dbReference>
<keyword evidence="10" id="KW-0449">Lipoprotein</keyword>
<evidence type="ECO:0000313" key="19">
    <source>
        <dbReference type="Proteomes" id="UP001583280"/>
    </source>
</evidence>
<evidence type="ECO:0000256" key="9">
    <source>
        <dbReference type="ARBA" id="ARBA00023180"/>
    </source>
</evidence>
<evidence type="ECO:0000256" key="3">
    <source>
        <dbReference type="ARBA" id="ARBA00022622"/>
    </source>
</evidence>
<evidence type="ECO:0000256" key="10">
    <source>
        <dbReference type="ARBA" id="ARBA00023288"/>
    </source>
</evidence>
<feature type="chain" id="PRO_5046774208" description="Crh-like protein" evidence="16">
    <location>
        <begin position="23"/>
        <end position="460"/>
    </location>
</feature>
<reference evidence="18 19" key="1">
    <citation type="journal article" date="2024" name="IMA Fungus">
        <title>IMA Genome - F19 : A genome assembly and annotation guide to empower mycologists, including annotated draft genome sequences of Ceratocystis pirilliformis, Diaporthe australafricana, Fusarium ophioides, Paecilomyces lecythidis, and Sporothrix stenoceras.</title>
        <authorList>
            <person name="Aylward J."/>
            <person name="Wilson A.M."/>
            <person name="Visagie C.M."/>
            <person name="Spraker J."/>
            <person name="Barnes I."/>
            <person name="Buitendag C."/>
            <person name="Ceriani C."/>
            <person name="Del Mar Angel L."/>
            <person name="du Plessis D."/>
            <person name="Fuchs T."/>
            <person name="Gasser K."/>
            <person name="Kramer D."/>
            <person name="Li W."/>
            <person name="Munsamy K."/>
            <person name="Piso A."/>
            <person name="Price J.L."/>
            <person name="Sonnekus B."/>
            <person name="Thomas C."/>
            <person name="van der Nest A."/>
            <person name="van Dijk A."/>
            <person name="van Heerden A."/>
            <person name="van Vuuren N."/>
            <person name="Yilmaz N."/>
            <person name="Duong T.A."/>
            <person name="van der Merwe N.A."/>
            <person name="Wingfield M.J."/>
            <person name="Wingfield B.D."/>
        </authorList>
    </citation>
    <scope>NUCLEOTIDE SEQUENCE [LARGE SCALE GENOMIC DNA]</scope>
    <source>
        <strain evidence="18 19">CMW 12675</strain>
    </source>
</reference>
<dbReference type="Pfam" id="PF00722">
    <property type="entry name" value="Glyco_hydro_16"/>
    <property type="match status" value="1"/>
</dbReference>
<dbReference type="PANTHER" id="PTHR10963">
    <property type="entry name" value="GLYCOSYL HYDROLASE-RELATED"/>
    <property type="match status" value="1"/>
</dbReference>
<dbReference type="InterPro" id="IPR013320">
    <property type="entry name" value="ConA-like_dom_sf"/>
</dbReference>
<comment type="caution">
    <text evidence="18">The sequence shown here is derived from an EMBL/GenBank/DDBJ whole genome shotgun (WGS) entry which is preliminary data.</text>
</comment>
<name>A0ABR3YHL6_9PEZI</name>
<comment type="similarity">
    <text evidence="13">Belongs to the glycosyl hydrolase 16 family. CRH1 subfamily.</text>
</comment>
<dbReference type="Gene3D" id="2.60.120.200">
    <property type="match status" value="1"/>
</dbReference>
<evidence type="ECO:0000256" key="2">
    <source>
        <dbReference type="ARBA" id="ARBA00004589"/>
    </source>
</evidence>
<dbReference type="InterPro" id="IPR050546">
    <property type="entry name" value="Glycosyl_Hydrlase_16"/>
</dbReference>
<keyword evidence="6 16" id="KW-0732">Signal</keyword>
<evidence type="ECO:0000256" key="7">
    <source>
        <dbReference type="ARBA" id="ARBA00022801"/>
    </source>
</evidence>
<dbReference type="PANTHER" id="PTHR10963:SF22">
    <property type="entry name" value="GLYCOSIDASE CRH2-RELATED"/>
    <property type="match status" value="1"/>
</dbReference>
<protein>
    <recommendedName>
        <fullName evidence="14">Crh-like protein</fullName>
        <ecNumber evidence="14">3.2.-.-</ecNumber>
    </recommendedName>
</protein>
<evidence type="ECO:0000256" key="14">
    <source>
        <dbReference type="PIRNR" id="PIRNR037299"/>
    </source>
</evidence>
<organism evidence="18 19">
    <name type="scientific">Ceratocystis pirilliformis</name>
    <dbReference type="NCBI Taxonomy" id="259994"/>
    <lineage>
        <taxon>Eukaryota</taxon>
        <taxon>Fungi</taxon>
        <taxon>Dikarya</taxon>
        <taxon>Ascomycota</taxon>
        <taxon>Pezizomycotina</taxon>
        <taxon>Sordariomycetes</taxon>
        <taxon>Hypocreomycetidae</taxon>
        <taxon>Microascales</taxon>
        <taxon>Ceratocystidaceae</taxon>
        <taxon>Ceratocystis</taxon>
    </lineage>
</organism>
<proteinExistence type="inferred from homology"/>
<dbReference type="EC" id="3.2.-.-" evidence="14"/>
<sequence length="460" mass="48728">MYRSTLLGVAAALLWQSSPSSAADQVECSLETKCPESAPCCSQYGACGTGAFCLGGCDPRMSFSLDSCVPGPVCESKTYKWDDPDRIVSTSKYLGDPSKADWVYQGNPMEHNGNILLTMPKNSVGTVMATSAYMWYGNVKAKFKTSRGAGVVTAFILMSDVKDEIDYEFIGVDLSTAQTNYYFQGIPDYNNGGNMSDISNTFDEFHEYEIRWTPDQIDWLVDGRVGRSKKRADTWNATAQQWDFPQTPARVQLSLWPGGLATNGKGTIDWAGGEIDWNGEDIQKHGYYYATFSEVTVECYDAPTAPGSNKKTSYYYSDISATNNTVVDSDKKTILSSFIATGTNMTAGAKKETDSDDESNDSNQVPGGSNVPVTVPGEDSSSSDPGSSSSLGSSSGSSSSSGSLGGTGCGKSGFSQDCDSSNAATISSSATTSAAAASSVALLRGSLGLCILWVGALCAV</sequence>
<keyword evidence="5" id="KW-0808">Transferase</keyword>
<evidence type="ECO:0000256" key="13">
    <source>
        <dbReference type="ARBA" id="ARBA00038074"/>
    </source>
</evidence>
<keyword evidence="8 14" id="KW-0472">Membrane</keyword>
<dbReference type="InterPro" id="IPR017168">
    <property type="entry name" value="CHR-like"/>
</dbReference>
<evidence type="ECO:0000256" key="15">
    <source>
        <dbReference type="SAM" id="MobiDB-lite"/>
    </source>
</evidence>
<keyword evidence="11 18" id="KW-0326">Glycosidase</keyword>
<evidence type="ECO:0000256" key="11">
    <source>
        <dbReference type="ARBA" id="ARBA00023295"/>
    </source>
</evidence>
<feature type="compositionally biased region" description="Low complexity" evidence="15">
    <location>
        <begin position="380"/>
        <end position="402"/>
    </location>
</feature>
<dbReference type="SUPFAM" id="SSF49899">
    <property type="entry name" value="Concanavalin A-like lectins/glucanases"/>
    <property type="match status" value="1"/>
</dbReference>
<evidence type="ECO:0000256" key="6">
    <source>
        <dbReference type="ARBA" id="ARBA00022729"/>
    </source>
</evidence>
<keyword evidence="3" id="KW-0336">GPI-anchor</keyword>
<evidence type="ECO:0000259" key="17">
    <source>
        <dbReference type="PROSITE" id="PS51762"/>
    </source>
</evidence>
<evidence type="ECO:0000256" key="4">
    <source>
        <dbReference type="ARBA" id="ARBA00022676"/>
    </source>
</evidence>
<gene>
    <name evidence="18" type="primary">UTR2</name>
    <name evidence="18" type="ORF">Cpir12675_006399</name>
</gene>
<evidence type="ECO:0000256" key="8">
    <source>
        <dbReference type="ARBA" id="ARBA00023136"/>
    </source>
</evidence>